<evidence type="ECO:0000256" key="2">
    <source>
        <dbReference type="ARBA" id="ARBA00023043"/>
    </source>
</evidence>
<dbReference type="PANTHER" id="PTHR24198">
    <property type="entry name" value="ANKYRIN REPEAT AND PROTEIN KINASE DOMAIN-CONTAINING PROTEIN"/>
    <property type="match status" value="1"/>
</dbReference>
<evidence type="ECO:0000313" key="5">
    <source>
        <dbReference type="Proteomes" id="UP000596742"/>
    </source>
</evidence>
<dbReference type="PANTHER" id="PTHR24198:SF165">
    <property type="entry name" value="ANKYRIN REPEAT-CONTAINING PROTEIN-RELATED"/>
    <property type="match status" value="1"/>
</dbReference>
<feature type="repeat" description="ANK" evidence="3">
    <location>
        <begin position="35"/>
        <end position="58"/>
    </location>
</feature>
<dbReference type="OrthoDB" id="539213at2759"/>
<dbReference type="AlphaFoldDB" id="A0A8B6GXX6"/>
<dbReference type="SMART" id="SM00248">
    <property type="entry name" value="ANK"/>
    <property type="match status" value="2"/>
</dbReference>
<proteinExistence type="predicted"/>
<dbReference type="EMBL" id="UYJE01009167">
    <property type="protein sequence ID" value="VDI70724.1"/>
    <property type="molecule type" value="Genomic_DNA"/>
</dbReference>
<dbReference type="InterPro" id="IPR036770">
    <property type="entry name" value="Ankyrin_rpt-contain_sf"/>
</dbReference>
<evidence type="ECO:0000256" key="1">
    <source>
        <dbReference type="ARBA" id="ARBA00022737"/>
    </source>
</evidence>
<keyword evidence="1" id="KW-0677">Repeat</keyword>
<feature type="non-terminal residue" evidence="4">
    <location>
        <position position="1"/>
    </location>
</feature>
<organism evidence="4 5">
    <name type="scientific">Mytilus galloprovincialis</name>
    <name type="common">Mediterranean mussel</name>
    <dbReference type="NCBI Taxonomy" id="29158"/>
    <lineage>
        <taxon>Eukaryota</taxon>
        <taxon>Metazoa</taxon>
        <taxon>Spiralia</taxon>
        <taxon>Lophotrochozoa</taxon>
        <taxon>Mollusca</taxon>
        <taxon>Bivalvia</taxon>
        <taxon>Autobranchia</taxon>
        <taxon>Pteriomorphia</taxon>
        <taxon>Mytilida</taxon>
        <taxon>Mytiloidea</taxon>
        <taxon>Mytilidae</taxon>
        <taxon>Mytilinae</taxon>
        <taxon>Mytilus</taxon>
    </lineage>
</organism>
<evidence type="ECO:0000256" key="3">
    <source>
        <dbReference type="PROSITE-ProRule" id="PRU00023"/>
    </source>
</evidence>
<dbReference type="Proteomes" id="UP000596742">
    <property type="component" value="Unassembled WGS sequence"/>
</dbReference>
<gene>
    <name evidence="4" type="ORF">MGAL_10B077471</name>
</gene>
<dbReference type="PROSITE" id="PS50297">
    <property type="entry name" value="ANK_REP_REGION"/>
    <property type="match status" value="1"/>
</dbReference>
<reference evidence="4" key="1">
    <citation type="submission" date="2018-11" db="EMBL/GenBank/DDBJ databases">
        <authorList>
            <person name="Alioto T."/>
            <person name="Alioto T."/>
        </authorList>
    </citation>
    <scope>NUCLEOTIDE SEQUENCE</scope>
</reference>
<dbReference type="SUPFAM" id="SSF48403">
    <property type="entry name" value="Ankyrin repeat"/>
    <property type="match status" value="1"/>
</dbReference>
<sequence>GNDTVLHSAVLGGDFEIVKLLLERTCIDPTEKNQNGDTLLHLAVQKSNIELVKLLLERTTIDPATKNK</sequence>
<protein>
    <submittedName>
        <fullName evidence="4">Uncharacterized protein</fullName>
    </submittedName>
</protein>
<name>A0A8B6GXX6_MYTGA</name>
<dbReference type="InterPro" id="IPR002110">
    <property type="entry name" value="Ankyrin_rpt"/>
</dbReference>
<evidence type="ECO:0000313" key="4">
    <source>
        <dbReference type="EMBL" id="VDI70724.1"/>
    </source>
</evidence>
<keyword evidence="5" id="KW-1185">Reference proteome</keyword>
<dbReference type="Gene3D" id="1.25.40.20">
    <property type="entry name" value="Ankyrin repeat-containing domain"/>
    <property type="match status" value="1"/>
</dbReference>
<dbReference type="PROSITE" id="PS50088">
    <property type="entry name" value="ANK_REPEAT"/>
    <property type="match status" value="1"/>
</dbReference>
<comment type="caution">
    <text evidence="4">The sequence shown here is derived from an EMBL/GenBank/DDBJ whole genome shotgun (WGS) entry which is preliminary data.</text>
</comment>
<keyword evidence="2 3" id="KW-0040">ANK repeat</keyword>
<dbReference type="Pfam" id="PF12796">
    <property type="entry name" value="Ank_2"/>
    <property type="match status" value="1"/>
</dbReference>
<feature type="non-terminal residue" evidence="4">
    <location>
        <position position="68"/>
    </location>
</feature>
<accession>A0A8B6GXX6</accession>